<proteinExistence type="predicted"/>
<accession>A0A0A8YKE6</accession>
<reference evidence="1" key="1">
    <citation type="submission" date="2014-09" db="EMBL/GenBank/DDBJ databases">
        <authorList>
            <person name="Magalhaes I.L.F."/>
            <person name="Oliveira U."/>
            <person name="Santos F.R."/>
            <person name="Vidigal T.H.D.A."/>
            <person name="Brescovit A.D."/>
            <person name="Santos A.J."/>
        </authorList>
    </citation>
    <scope>NUCLEOTIDE SEQUENCE</scope>
    <source>
        <tissue evidence="1">Shoot tissue taken approximately 20 cm above the soil surface</tissue>
    </source>
</reference>
<reference evidence="1" key="2">
    <citation type="journal article" date="2015" name="Data Brief">
        <title>Shoot transcriptome of the giant reed, Arundo donax.</title>
        <authorList>
            <person name="Barrero R.A."/>
            <person name="Guerrero F.D."/>
            <person name="Moolhuijzen P."/>
            <person name="Goolsby J.A."/>
            <person name="Tidwell J."/>
            <person name="Bellgard S.E."/>
            <person name="Bellgard M.I."/>
        </authorList>
    </citation>
    <scope>NUCLEOTIDE SEQUENCE</scope>
    <source>
        <tissue evidence="1">Shoot tissue taken approximately 20 cm above the soil surface</tissue>
    </source>
</reference>
<organism evidence="1">
    <name type="scientific">Arundo donax</name>
    <name type="common">Giant reed</name>
    <name type="synonym">Donax arundinaceus</name>
    <dbReference type="NCBI Taxonomy" id="35708"/>
    <lineage>
        <taxon>Eukaryota</taxon>
        <taxon>Viridiplantae</taxon>
        <taxon>Streptophyta</taxon>
        <taxon>Embryophyta</taxon>
        <taxon>Tracheophyta</taxon>
        <taxon>Spermatophyta</taxon>
        <taxon>Magnoliopsida</taxon>
        <taxon>Liliopsida</taxon>
        <taxon>Poales</taxon>
        <taxon>Poaceae</taxon>
        <taxon>PACMAD clade</taxon>
        <taxon>Arundinoideae</taxon>
        <taxon>Arundineae</taxon>
        <taxon>Arundo</taxon>
    </lineage>
</organism>
<sequence>MVTRACIRGIAFLYSHYVNFFGFEHLYCT</sequence>
<evidence type="ECO:0000313" key="1">
    <source>
        <dbReference type="EMBL" id="JAD26601.1"/>
    </source>
</evidence>
<protein>
    <submittedName>
        <fullName evidence="1">Uncharacterized protein</fullName>
    </submittedName>
</protein>
<dbReference type="AlphaFoldDB" id="A0A0A8YKE6"/>
<dbReference type="EMBL" id="GBRH01271294">
    <property type="protein sequence ID" value="JAD26601.1"/>
    <property type="molecule type" value="Transcribed_RNA"/>
</dbReference>
<name>A0A0A8YKE6_ARUDO</name>